<evidence type="ECO:0000313" key="1">
    <source>
        <dbReference type="EMBL" id="SDR00573.1"/>
    </source>
</evidence>
<evidence type="ECO:0000313" key="2">
    <source>
        <dbReference type="Proteomes" id="UP000183471"/>
    </source>
</evidence>
<dbReference type="Proteomes" id="UP000183471">
    <property type="component" value="Unassembled WGS sequence"/>
</dbReference>
<reference evidence="1 2" key="1">
    <citation type="submission" date="2016-10" db="EMBL/GenBank/DDBJ databases">
        <authorList>
            <person name="Varghese N."/>
            <person name="Submissions S."/>
        </authorList>
    </citation>
    <scope>NUCLEOTIDE SEQUENCE [LARGE SCALE GENOMIC DNA]</scope>
    <source>
        <strain evidence="1 2">Nl1</strain>
    </source>
</reference>
<name>A0ABY0TL74_9PROT</name>
<evidence type="ECO:0008006" key="3">
    <source>
        <dbReference type="Google" id="ProtNLM"/>
    </source>
</evidence>
<proteinExistence type="predicted"/>
<organism evidence="1 2">
    <name type="scientific">Nitrosospira multiformis</name>
    <dbReference type="NCBI Taxonomy" id="1231"/>
    <lineage>
        <taxon>Bacteria</taxon>
        <taxon>Pseudomonadati</taxon>
        <taxon>Pseudomonadota</taxon>
        <taxon>Betaproteobacteria</taxon>
        <taxon>Nitrosomonadales</taxon>
        <taxon>Nitrosomonadaceae</taxon>
        <taxon>Nitrosospira</taxon>
    </lineage>
</organism>
<keyword evidence="2" id="KW-1185">Reference proteome</keyword>
<sequence>MRASILFISLMLRENTAHFAIPGLTRNPIQTSNGVFRTPLHTGFRSMAFVLFLCWINQLQLKNRNVRTMIAGHNGLRAFFYHSNLARAELASLRLLDGIADNNMIQPF</sequence>
<comment type="caution">
    <text evidence="1">The sequence shown here is derived from an EMBL/GenBank/DDBJ whole genome shotgun (WGS) entry which is preliminary data.</text>
</comment>
<protein>
    <recommendedName>
        <fullName evidence="3">Secreted protein</fullName>
    </recommendedName>
</protein>
<dbReference type="EMBL" id="FNKY01000001">
    <property type="protein sequence ID" value="SDR00573.1"/>
    <property type="molecule type" value="Genomic_DNA"/>
</dbReference>
<gene>
    <name evidence="1" type="ORF">SAMN05216402_3217</name>
</gene>
<accession>A0ABY0TL74</accession>